<dbReference type="PANTHER" id="PTHR37489">
    <property type="entry name" value="DUF3500 DOMAIN-CONTAINING PROTEIN"/>
    <property type="match status" value="1"/>
</dbReference>
<dbReference type="Proteomes" id="UP000322214">
    <property type="component" value="Chromosome"/>
</dbReference>
<reference evidence="2 3" key="1">
    <citation type="submission" date="2019-08" db="EMBL/GenBank/DDBJ databases">
        <title>Deep-cultivation of Planctomycetes and their phenomic and genomic characterization uncovers novel biology.</title>
        <authorList>
            <person name="Wiegand S."/>
            <person name="Jogler M."/>
            <person name="Boedeker C."/>
            <person name="Pinto D."/>
            <person name="Vollmers J."/>
            <person name="Rivas-Marin E."/>
            <person name="Kohn T."/>
            <person name="Peeters S.H."/>
            <person name="Heuer A."/>
            <person name="Rast P."/>
            <person name="Oberbeckmann S."/>
            <person name="Bunk B."/>
            <person name="Jeske O."/>
            <person name="Meyerdierks A."/>
            <person name="Storesund J.E."/>
            <person name="Kallscheuer N."/>
            <person name="Luecker S."/>
            <person name="Lage O.M."/>
            <person name="Pohl T."/>
            <person name="Merkel B.J."/>
            <person name="Hornburger P."/>
            <person name="Mueller R.-W."/>
            <person name="Bruemmer F."/>
            <person name="Labrenz M."/>
            <person name="Spormann A.M."/>
            <person name="Op den Camp H."/>
            <person name="Overmann J."/>
            <person name="Amann R."/>
            <person name="Jetten M.S.M."/>
            <person name="Mascher T."/>
            <person name="Medema M.H."/>
            <person name="Devos D.P."/>
            <person name="Kaster A.-K."/>
            <person name="Ovreas L."/>
            <person name="Rohde M."/>
            <person name="Galperin M.Y."/>
            <person name="Jogler C."/>
        </authorList>
    </citation>
    <scope>NUCLEOTIDE SEQUENCE [LARGE SCALE GENOMIC DNA]</scope>
    <source>
        <strain evidence="2 3">FC18</strain>
    </source>
</reference>
<dbReference type="EMBL" id="CP042912">
    <property type="protein sequence ID" value="QEG23738.1"/>
    <property type="molecule type" value="Genomic_DNA"/>
</dbReference>
<keyword evidence="1" id="KW-0732">Signal</keyword>
<dbReference type="PROSITE" id="PS51257">
    <property type="entry name" value="PROKAR_LIPOPROTEIN"/>
    <property type="match status" value="1"/>
</dbReference>
<accession>A0A5B9PBK2</accession>
<dbReference type="PANTHER" id="PTHR37489:SF1">
    <property type="entry name" value="DUF3500 DOMAIN-CONTAINING PROTEIN"/>
    <property type="match status" value="1"/>
</dbReference>
<dbReference type="KEGG" id="mff:MFFC18_36400"/>
<dbReference type="OrthoDB" id="581140at2"/>
<name>A0A5B9PBK2_9BACT</name>
<dbReference type="Pfam" id="PF12006">
    <property type="entry name" value="DUF3500"/>
    <property type="match status" value="1"/>
</dbReference>
<dbReference type="AlphaFoldDB" id="A0A5B9PBK2"/>
<evidence type="ECO:0000313" key="2">
    <source>
        <dbReference type="EMBL" id="QEG23738.1"/>
    </source>
</evidence>
<keyword evidence="3" id="KW-1185">Reference proteome</keyword>
<dbReference type="STRING" id="980251.GCA_001642875_04312"/>
<proteinExistence type="predicted"/>
<evidence type="ECO:0000313" key="3">
    <source>
        <dbReference type="Proteomes" id="UP000322214"/>
    </source>
</evidence>
<gene>
    <name evidence="2" type="ORF">MFFC18_36400</name>
</gene>
<feature type="signal peptide" evidence="1">
    <location>
        <begin position="1"/>
        <end position="27"/>
    </location>
</feature>
<sequence precursor="true">MFTRASILRIVALVVFAQIASIGCAQTAEATADATPAEVVAKAVDAANAFLKSVDQSQYEQVMYSFLDNDQRDNWSNLPVANVPRGGLRWGDLKENQQQAAMQLLKATLSENGVQQVIDNMNGDEFLKQNSRRRTSFGSDEYFISILGEPSTTSPWMYQFGGHHLAINITIVGDQMTMSPTLTGGQPIDFEWEGKQVRQVADEEDAAYAFIESLTDDQKKKAVIAERYGDIRFGPGATKIEPAAEGMKATELDEKQLQLLKVLIGKRIGVLNATHAKIELEKIEADLAETWISWKGSTKNGGDASFRIQSPSILMEYSPQRLGGVPMNHIHAMYRDPSNDYGAGLIEARRKEKQKK</sequence>
<protein>
    <recommendedName>
        <fullName evidence="4">DUF3500 domain-containing protein</fullName>
    </recommendedName>
</protein>
<feature type="chain" id="PRO_5022749388" description="DUF3500 domain-containing protein" evidence="1">
    <location>
        <begin position="28"/>
        <end position="356"/>
    </location>
</feature>
<organism evidence="2 3">
    <name type="scientific">Mariniblastus fucicola</name>
    <dbReference type="NCBI Taxonomy" id="980251"/>
    <lineage>
        <taxon>Bacteria</taxon>
        <taxon>Pseudomonadati</taxon>
        <taxon>Planctomycetota</taxon>
        <taxon>Planctomycetia</taxon>
        <taxon>Pirellulales</taxon>
        <taxon>Pirellulaceae</taxon>
        <taxon>Mariniblastus</taxon>
    </lineage>
</organism>
<evidence type="ECO:0008006" key="4">
    <source>
        <dbReference type="Google" id="ProtNLM"/>
    </source>
</evidence>
<dbReference type="InterPro" id="IPR021889">
    <property type="entry name" value="DUF3500"/>
</dbReference>
<dbReference type="RefSeq" id="WP_075086162.1">
    <property type="nucleotide sequence ID" value="NZ_CP042912.1"/>
</dbReference>
<evidence type="ECO:0000256" key="1">
    <source>
        <dbReference type="SAM" id="SignalP"/>
    </source>
</evidence>